<comment type="pathway">
    <text evidence="1">Cofactor biosynthesis; thiamine diphosphate biosynthesis.</text>
</comment>
<evidence type="ECO:0000256" key="2">
    <source>
        <dbReference type="ARBA" id="ARBA00012135"/>
    </source>
</evidence>
<feature type="domain" description="Pyridoxamine kinase/Phosphomethylpyrimidine kinase" evidence="3">
    <location>
        <begin position="11"/>
        <end position="231"/>
    </location>
</feature>
<protein>
    <recommendedName>
        <fullName evidence="2">hydroxymethylpyrimidine kinase</fullName>
        <ecNumber evidence="2">2.7.1.49</ecNumber>
    </recommendedName>
</protein>
<comment type="caution">
    <text evidence="4">The sequence shown here is derived from an EMBL/GenBank/DDBJ whole genome shotgun (WGS) entry which is preliminary data.</text>
</comment>
<keyword evidence="4" id="KW-0808">Transferase</keyword>
<dbReference type="InterPro" id="IPR029056">
    <property type="entry name" value="Ribokinase-like"/>
</dbReference>
<evidence type="ECO:0000259" key="3">
    <source>
        <dbReference type="Pfam" id="PF08543"/>
    </source>
</evidence>
<dbReference type="PANTHER" id="PTHR20858">
    <property type="entry name" value="PHOSPHOMETHYLPYRIMIDINE KINASE"/>
    <property type="match status" value="1"/>
</dbReference>
<gene>
    <name evidence="4" type="ORF">ENF18_06400</name>
</gene>
<dbReference type="InterPro" id="IPR004399">
    <property type="entry name" value="HMP/HMP-P_kinase_dom"/>
</dbReference>
<organism evidence="4">
    <name type="scientific">candidate division WOR-3 bacterium</name>
    <dbReference type="NCBI Taxonomy" id="2052148"/>
    <lineage>
        <taxon>Bacteria</taxon>
        <taxon>Bacteria division WOR-3</taxon>
    </lineage>
</organism>
<proteinExistence type="predicted"/>
<dbReference type="EC" id="2.7.1.49" evidence="2"/>
<dbReference type="GO" id="GO:0005829">
    <property type="term" value="C:cytosol"/>
    <property type="evidence" value="ECO:0007669"/>
    <property type="project" value="TreeGrafter"/>
</dbReference>
<dbReference type="GO" id="GO:0009228">
    <property type="term" value="P:thiamine biosynthetic process"/>
    <property type="evidence" value="ECO:0007669"/>
    <property type="project" value="InterPro"/>
</dbReference>
<dbReference type="Gene3D" id="3.40.1190.20">
    <property type="match status" value="1"/>
</dbReference>
<dbReference type="CDD" id="cd01169">
    <property type="entry name" value="HMPP_kinase"/>
    <property type="match status" value="1"/>
</dbReference>
<dbReference type="AlphaFoldDB" id="A0A7C0ZIR8"/>
<reference evidence="4" key="1">
    <citation type="journal article" date="2020" name="mSystems">
        <title>Genome- and Community-Level Interaction Insights into Carbon Utilization and Element Cycling Functions of Hydrothermarchaeota in Hydrothermal Sediment.</title>
        <authorList>
            <person name="Zhou Z."/>
            <person name="Liu Y."/>
            <person name="Xu W."/>
            <person name="Pan J."/>
            <person name="Luo Z.H."/>
            <person name="Li M."/>
        </authorList>
    </citation>
    <scope>NUCLEOTIDE SEQUENCE [LARGE SCALE GENOMIC DNA]</scope>
    <source>
        <strain evidence="4">HyVt-102</strain>
    </source>
</reference>
<accession>A0A7C0ZIR8</accession>
<name>A0A7C0ZIR8_UNCW3</name>
<evidence type="ECO:0000313" key="4">
    <source>
        <dbReference type="EMBL" id="HDI83405.1"/>
    </source>
</evidence>
<dbReference type="PANTHER" id="PTHR20858:SF17">
    <property type="entry name" value="HYDROXYMETHYLPYRIMIDINE_PHOSPHOMETHYLPYRIMIDINE KINASE THI20-RELATED"/>
    <property type="match status" value="1"/>
</dbReference>
<dbReference type="InterPro" id="IPR013749">
    <property type="entry name" value="PM/HMP-P_kinase-1"/>
</dbReference>
<keyword evidence="4" id="KW-0418">Kinase</keyword>
<dbReference type="GO" id="GO:0008972">
    <property type="term" value="F:phosphomethylpyrimidine kinase activity"/>
    <property type="evidence" value="ECO:0007669"/>
    <property type="project" value="InterPro"/>
</dbReference>
<dbReference type="GO" id="GO:0008902">
    <property type="term" value="F:hydroxymethylpyrimidine kinase activity"/>
    <property type="evidence" value="ECO:0007669"/>
    <property type="project" value="UniProtKB-EC"/>
</dbReference>
<sequence>MKHLLSIAGFDPTGGAGILRDIKVFHDLGFEGAGVVSALTVQNSQKVFAAIPLNVSYVEEALNHLDFKINGLKTGMLYTEDIVISVFNFIKRHKIKPVVVDPVIFSSSGFRLLEDAGITEMLGHLFSVSTFITPNYTEGKFLTGEMDPEKIVRSLKKRGAEYVVLKMGAEEGTDLFYDGNEIMELKGQKLAEGIHGSGCTHSSALLCFLARGEHPLDAAVKAKEYTERRIKTK</sequence>
<dbReference type="EMBL" id="DQWE01000302">
    <property type="protein sequence ID" value="HDI83405.1"/>
    <property type="molecule type" value="Genomic_DNA"/>
</dbReference>
<dbReference type="SUPFAM" id="SSF53613">
    <property type="entry name" value="Ribokinase-like"/>
    <property type="match status" value="1"/>
</dbReference>
<evidence type="ECO:0000256" key="1">
    <source>
        <dbReference type="ARBA" id="ARBA00004948"/>
    </source>
</evidence>
<dbReference type="Proteomes" id="UP000885847">
    <property type="component" value="Unassembled WGS sequence"/>
</dbReference>
<dbReference type="Pfam" id="PF08543">
    <property type="entry name" value="Phos_pyr_kin"/>
    <property type="match status" value="1"/>
</dbReference>